<sequence length="241" mass="26885">MTTSTTTAPPDSIRLQIIDKSTPQSTFTDLFYLLTAAFGDSGPIWDHMYPPPRPSLEKQAAIGGLQHALDAGKPNVLFVLAVGSFPDGQERTLGMAVWGKPGYRYNPLSEETMTQAQKDAFEGYDLKFRNEWKGTSQRYRDQLMGDEPYWYMSGLAVHPSYQKYKIGSTLLDHGLAIADKENLPVLLESSVAGKRLYESRKFVKELEYANCAGWEGMADMRFPLYKRPAQVQGAVIANGDS</sequence>
<gene>
    <name evidence="1" type="ORF">QFC22_005584</name>
</gene>
<dbReference type="Proteomes" id="UP001243375">
    <property type="component" value="Unassembled WGS sequence"/>
</dbReference>
<name>A0ACC2WTD4_9TREE</name>
<dbReference type="EMBL" id="JASBWU010000018">
    <property type="protein sequence ID" value="KAJ9114708.1"/>
    <property type="molecule type" value="Genomic_DNA"/>
</dbReference>
<protein>
    <submittedName>
        <fullName evidence="1">Uncharacterized protein</fullName>
    </submittedName>
</protein>
<keyword evidence="2" id="KW-1185">Reference proteome</keyword>
<evidence type="ECO:0000313" key="1">
    <source>
        <dbReference type="EMBL" id="KAJ9114708.1"/>
    </source>
</evidence>
<proteinExistence type="predicted"/>
<evidence type="ECO:0000313" key="2">
    <source>
        <dbReference type="Proteomes" id="UP001243375"/>
    </source>
</evidence>
<accession>A0ACC2WTD4</accession>
<comment type="caution">
    <text evidence="1">The sequence shown here is derived from an EMBL/GenBank/DDBJ whole genome shotgun (WGS) entry which is preliminary data.</text>
</comment>
<organism evidence="1 2">
    <name type="scientific">Naganishia vaughanmartiniae</name>
    <dbReference type="NCBI Taxonomy" id="1424756"/>
    <lineage>
        <taxon>Eukaryota</taxon>
        <taxon>Fungi</taxon>
        <taxon>Dikarya</taxon>
        <taxon>Basidiomycota</taxon>
        <taxon>Agaricomycotina</taxon>
        <taxon>Tremellomycetes</taxon>
        <taxon>Filobasidiales</taxon>
        <taxon>Filobasidiaceae</taxon>
        <taxon>Naganishia</taxon>
    </lineage>
</organism>
<reference evidence="1" key="1">
    <citation type="submission" date="2023-04" db="EMBL/GenBank/DDBJ databases">
        <title>Draft Genome sequencing of Naganishia species isolated from polar environments using Oxford Nanopore Technology.</title>
        <authorList>
            <person name="Leo P."/>
            <person name="Venkateswaran K."/>
        </authorList>
    </citation>
    <scope>NUCLEOTIDE SEQUENCE</scope>
    <source>
        <strain evidence="1">MNA-CCFEE 5425</strain>
    </source>
</reference>